<feature type="compositionally biased region" description="Polar residues" evidence="1">
    <location>
        <begin position="107"/>
        <end position="145"/>
    </location>
</feature>
<comment type="caution">
    <text evidence="2">The sequence shown here is derived from an EMBL/GenBank/DDBJ whole genome shotgun (WGS) entry which is preliminary data.</text>
</comment>
<accession>A0A2P6RIU3</accession>
<dbReference type="GO" id="GO:0071763">
    <property type="term" value="P:nuclear membrane organization"/>
    <property type="evidence" value="ECO:0007669"/>
    <property type="project" value="TreeGrafter"/>
</dbReference>
<proteinExistence type="predicted"/>
<dbReference type="Gramene" id="PRQ46356">
    <property type="protein sequence ID" value="PRQ46356"/>
    <property type="gene ID" value="RchiOBHm_Chr2g0088181"/>
</dbReference>
<feature type="compositionally biased region" description="Polar residues" evidence="1">
    <location>
        <begin position="386"/>
        <end position="405"/>
    </location>
</feature>
<feature type="compositionally biased region" description="Low complexity" evidence="1">
    <location>
        <begin position="499"/>
        <end position="509"/>
    </location>
</feature>
<dbReference type="GO" id="GO:0005635">
    <property type="term" value="C:nuclear envelope"/>
    <property type="evidence" value="ECO:0007669"/>
    <property type="project" value="TreeGrafter"/>
</dbReference>
<dbReference type="EMBL" id="PDCK01000040">
    <property type="protein sequence ID" value="PRQ46356.1"/>
    <property type="molecule type" value="Genomic_DNA"/>
</dbReference>
<feature type="region of interest" description="Disordered" evidence="1">
    <location>
        <begin position="1"/>
        <end position="50"/>
    </location>
</feature>
<feature type="region of interest" description="Disordered" evidence="1">
    <location>
        <begin position="292"/>
        <end position="311"/>
    </location>
</feature>
<gene>
    <name evidence="2" type="ORF">RchiOBHm_Chr2g0088181</name>
</gene>
<evidence type="ECO:0000313" key="2">
    <source>
        <dbReference type="EMBL" id="PRQ46356.1"/>
    </source>
</evidence>
<dbReference type="STRING" id="74649.A0A2P6RIU3"/>
<name>A0A2P6RIU3_ROSCH</name>
<feature type="region of interest" description="Disordered" evidence="1">
    <location>
        <begin position="352"/>
        <end position="405"/>
    </location>
</feature>
<feature type="region of interest" description="Disordered" evidence="1">
    <location>
        <begin position="544"/>
        <end position="564"/>
    </location>
</feature>
<organism evidence="2 3">
    <name type="scientific">Rosa chinensis</name>
    <name type="common">China rose</name>
    <dbReference type="NCBI Taxonomy" id="74649"/>
    <lineage>
        <taxon>Eukaryota</taxon>
        <taxon>Viridiplantae</taxon>
        <taxon>Streptophyta</taxon>
        <taxon>Embryophyta</taxon>
        <taxon>Tracheophyta</taxon>
        <taxon>Spermatophyta</taxon>
        <taxon>Magnoliopsida</taxon>
        <taxon>eudicotyledons</taxon>
        <taxon>Gunneridae</taxon>
        <taxon>Pentapetalae</taxon>
        <taxon>rosids</taxon>
        <taxon>fabids</taxon>
        <taxon>Rosales</taxon>
        <taxon>Rosaceae</taxon>
        <taxon>Rosoideae</taxon>
        <taxon>Rosoideae incertae sedis</taxon>
        <taxon>Rosa</taxon>
    </lineage>
</organism>
<evidence type="ECO:0000256" key="1">
    <source>
        <dbReference type="SAM" id="MobiDB-lite"/>
    </source>
</evidence>
<dbReference type="OrthoDB" id="653151at2759"/>
<reference evidence="2 3" key="1">
    <citation type="journal article" date="2018" name="Nat. Genet.">
        <title>The Rosa genome provides new insights in the design of modern roses.</title>
        <authorList>
            <person name="Bendahmane M."/>
        </authorList>
    </citation>
    <scope>NUCLEOTIDE SEQUENCE [LARGE SCALE GENOMIC DNA]</scope>
    <source>
        <strain evidence="3">cv. Old Blush</strain>
    </source>
</reference>
<feature type="region of interest" description="Disordered" evidence="1">
    <location>
        <begin position="427"/>
        <end position="451"/>
    </location>
</feature>
<feature type="region of interest" description="Disordered" evidence="1">
    <location>
        <begin position="487"/>
        <end position="509"/>
    </location>
</feature>
<sequence length="711" mass="76627">MDDETTPSRGFYAARGAGGKLKKPLSRKLTTTPYSRPPPNPAERGKRRWLSSVVDPAYRLISGGATRLFTSFFSPANTVNALPAPNHDEQEAEIEQNATGDEHNDDSNNWVTRTETAGPSRPGNSLNDSSGFQGHTLDDNSNLSDVSGLSQIEQLLKGKKFSRDEVNRLMDIIQSKAVEHPTVGHEKVKKGITAGGEAKGPVNAHAVPKASSGEIQEDMSKAIWGTSTPLPLSARRKEAGASPIEIAKAYMGSRISDIDDVAAMHSNDIESTPFIPASSPKPSTCWPGSMVQNQRDYSTPQSERGRFGLHNFPRTPYSRTIFSKSKSKFTPLQGGGDKSQRISSTPFKHLQTPVYGQTFGKPRDDALDGGYGSSVGPIRRTRHKVATQTPPRGSPYVHSSSFGTPQVENSHIRKEFLPAGRKNFELGGLSGNSPFQSIDRKPSSSQVGVHPQSSQIARTILEHINRNSPTPKDKSEELKLAIAWKKPPTSDIPSLNQNGDDSSLLGGSSSRKVIINDNQKKPALENADKWNSLFKVPPPKPSVKAADVVSNGPAGGGSGGRSLAKSTEEAFPQITLNVVGSEVLNQQKKPLFQPSGTKRVFPAISVDKPAPTWKFSSDKSSTFTFPVSTSSAVFSEPPTPSIMPSVSTSTEHQLKDGDAAVPAYSFGSKKSDRLVFTFPSTSDAIQIGNSDIKFSFGSDKPRLSFKDAVCH</sequence>
<protein>
    <recommendedName>
        <fullName evidence="4">Nucleoporin-like protein</fullName>
    </recommendedName>
</protein>
<dbReference type="PANTHER" id="PTHR33416">
    <property type="entry name" value="NUCLEAR PORE COMPLEX PROTEIN NUP1"/>
    <property type="match status" value="1"/>
</dbReference>
<feature type="region of interest" description="Disordered" evidence="1">
    <location>
        <begin position="90"/>
        <end position="145"/>
    </location>
</feature>
<dbReference type="OMA" id="KPSACWP"/>
<feature type="compositionally biased region" description="Polar residues" evidence="1">
    <location>
        <begin position="292"/>
        <end position="302"/>
    </location>
</feature>
<dbReference type="PANTHER" id="PTHR33416:SF18">
    <property type="entry name" value="NUCLEOPORIN-LIKE PROTEIN"/>
    <property type="match status" value="1"/>
</dbReference>
<keyword evidence="3" id="KW-1185">Reference proteome</keyword>
<feature type="region of interest" description="Disordered" evidence="1">
    <location>
        <begin position="193"/>
        <end position="214"/>
    </location>
</feature>
<evidence type="ECO:0008006" key="4">
    <source>
        <dbReference type="Google" id="ProtNLM"/>
    </source>
</evidence>
<evidence type="ECO:0000313" key="3">
    <source>
        <dbReference type="Proteomes" id="UP000238479"/>
    </source>
</evidence>
<dbReference type="AlphaFoldDB" id="A0A2P6RIU3"/>
<dbReference type="Proteomes" id="UP000238479">
    <property type="component" value="Chromosome 2"/>
</dbReference>